<reference evidence="2" key="1">
    <citation type="journal article" date="2022" name="Mol. Ecol. Resour.">
        <title>The genomes of chicory, endive, great burdock and yacon provide insights into Asteraceae palaeo-polyploidization history and plant inulin production.</title>
        <authorList>
            <person name="Fan W."/>
            <person name="Wang S."/>
            <person name="Wang H."/>
            <person name="Wang A."/>
            <person name="Jiang F."/>
            <person name="Liu H."/>
            <person name="Zhao H."/>
            <person name="Xu D."/>
            <person name="Zhang Y."/>
        </authorList>
    </citation>
    <scope>NUCLEOTIDE SEQUENCE [LARGE SCALE GENOMIC DNA]</scope>
    <source>
        <strain evidence="2">cv. Niubang</strain>
    </source>
</reference>
<accession>A0ACB8YFV9</accession>
<evidence type="ECO:0000313" key="2">
    <source>
        <dbReference type="Proteomes" id="UP001055879"/>
    </source>
</evidence>
<dbReference type="Proteomes" id="UP001055879">
    <property type="component" value="Linkage Group LG12"/>
</dbReference>
<proteinExistence type="predicted"/>
<keyword evidence="2" id="KW-1185">Reference proteome</keyword>
<dbReference type="EMBL" id="CM042058">
    <property type="protein sequence ID" value="KAI3684169.1"/>
    <property type="molecule type" value="Genomic_DNA"/>
</dbReference>
<sequence length="111" mass="11081">MVVNGGDMVEEMVVRDLVGLVETEGWCANVKIRTWFQCKEENKGLFVTVRGSSSRSDLLGGGLGSSSRSDVVAPVVMVAPAVVVPVSGGDVGGGGGSSGDDDGGGSGGCGY</sequence>
<name>A0ACB8YFV9_ARCLA</name>
<gene>
    <name evidence="1" type="ORF">L6452_33389</name>
</gene>
<organism evidence="1 2">
    <name type="scientific">Arctium lappa</name>
    <name type="common">Greater burdock</name>
    <name type="synonym">Lappa major</name>
    <dbReference type="NCBI Taxonomy" id="4217"/>
    <lineage>
        <taxon>Eukaryota</taxon>
        <taxon>Viridiplantae</taxon>
        <taxon>Streptophyta</taxon>
        <taxon>Embryophyta</taxon>
        <taxon>Tracheophyta</taxon>
        <taxon>Spermatophyta</taxon>
        <taxon>Magnoliopsida</taxon>
        <taxon>eudicotyledons</taxon>
        <taxon>Gunneridae</taxon>
        <taxon>Pentapetalae</taxon>
        <taxon>asterids</taxon>
        <taxon>campanulids</taxon>
        <taxon>Asterales</taxon>
        <taxon>Asteraceae</taxon>
        <taxon>Carduoideae</taxon>
        <taxon>Cardueae</taxon>
        <taxon>Arctiinae</taxon>
        <taxon>Arctium</taxon>
    </lineage>
</organism>
<evidence type="ECO:0000313" key="1">
    <source>
        <dbReference type="EMBL" id="KAI3684169.1"/>
    </source>
</evidence>
<protein>
    <submittedName>
        <fullName evidence="1">Uncharacterized protein</fullName>
    </submittedName>
</protein>
<reference evidence="1 2" key="2">
    <citation type="journal article" date="2022" name="Mol. Ecol. Resour.">
        <title>The genomes of chicory, endive, great burdock and yacon provide insights into Asteraceae paleo-polyploidization history and plant inulin production.</title>
        <authorList>
            <person name="Fan W."/>
            <person name="Wang S."/>
            <person name="Wang H."/>
            <person name="Wang A."/>
            <person name="Jiang F."/>
            <person name="Liu H."/>
            <person name="Zhao H."/>
            <person name="Xu D."/>
            <person name="Zhang Y."/>
        </authorList>
    </citation>
    <scope>NUCLEOTIDE SEQUENCE [LARGE SCALE GENOMIC DNA]</scope>
    <source>
        <strain evidence="2">cv. Niubang</strain>
    </source>
</reference>
<comment type="caution">
    <text evidence="1">The sequence shown here is derived from an EMBL/GenBank/DDBJ whole genome shotgun (WGS) entry which is preliminary data.</text>
</comment>